<dbReference type="PANTHER" id="PTHR15272">
    <property type="entry name" value="CHROMATIN ASSEMBLY FACTOR 1 SUBUNIT A CAF-1 SUBUNIT A"/>
    <property type="match status" value="1"/>
</dbReference>
<evidence type="ECO:0008006" key="10">
    <source>
        <dbReference type="Google" id="ProtNLM"/>
    </source>
</evidence>
<dbReference type="Proteomes" id="UP001151287">
    <property type="component" value="Unassembled WGS sequence"/>
</dbReference>
<dbReference type="InterPro" id="IPR022043">
    <property type="entry name" value="CAF1A_DD"/>
</dbReference>
<evidence type="ECO:0000256" key="1">
    <source>
        <dbReference type="ARBA" id="ARBA00004123"/>
    </source>
</evidence>
<evidence type="ECO:0000256" key="5">
    <source>
        <dbReference type="SAM" id="MobiDB-lite"/>
    </source>
</evidence>
<evidence type="ECO:0000256" key="2">
    <source>
        <dbReference type="ARBA" id="ARBA00022763"/>
    </source>
</evidence>
<proteinExistence type="predicted"/>
<evidence type="ECO:0000259" key="7">
    <source>
        <dbReference type="Pfam" id="PF21796"/>
    </source>
</evidence>
<dbReference type="GO" id="GO:0005634">
    <property type="term" value="C:nucleus"/>
    <property type="evidence" value="ECO:0007669"/>
    <property type="project" value="UniProtKB-SubCell"/>
</dbReference>
<feature type="domain" description="Chromatin assembly factor 1 subunit A dimerization" evidence="6">
    <location>
        <begin position="475"/>
        <end position="544"/>
    </location>
</feature>
<accession>A0A9Q0D386</accession>
<evidence type="ECO:0000259" key="6">
    <source>
        <dbReference type="Pfam" id="PF12253"/>
    </source>
</evidence>
<feature type="compositionally biased region" description="Basic and acidic residues" evidence="5">
    <location>
        <begin position="531"/>
        <end position="547"/>
    </location>
</feature>
<feature type="region of interest" description="Disordered" evidence="5">
    <location>
        <begin position="236"/>
        <end position="309"/>
    </location>
</feature>
<dbReference type="Pfam" id="PF21796">
    <property type="entry name" value="Cac1_C"/>
    <property type="match status" value="1"/>
</dbReference>
<gene>
    <name evidence="8" type="ORF">LUZ63_004407</name>
</gene>
<evidence type="ECO:0000313" key="8">
    <source>
        <dbReference type="EMBL" id="KAJ1704628.1"/>
    </source>
</evidence>
<feature type="region of interest" description="Disordered" evidence="5">
    <location>
        <begin position="803"/>
        <end position="823"/>
    </location>
</feature>
<dbReference type="PANTHER" id="PTHR15272:SF0">
    <property type="entry name" value="CHROMATIN ASSEMBLY FACTOR 1 SUBUNIT A"/>
    <property type="match status" value="1"/>
</dbReference>
<organism evidence="8 9">
    <name type="scientific">Rhynchospora breviuscula</name>
    <dbReference type="NCBI Taxonomy" id="2022672"/>
    <lineage>
        <taxon>Eukaryota</taxon>
        <taxon>Viridiplantae</taxon>
        <taxon>Streptophyta</taxon>
        <taxon>Embryophyta</taxon>
        <taxon>Tracheophyta</taxon>
        <taxon>Spermatophyta</taxon>
        <taxon>Magnoliopsida</taxon>
        <taxon>Liliopsida</taxon>
        <taxon>Poales</taxon>
        <taxon>Cyperaceae</taxon>
        <taxon>Cyperoideae</taxon>
        <taxon>Rhynchosporeae</taxon>
        <taxon>Rhynchospora</taxon>
    </lineage>
</organism>
<dbReference type="Pfam" id="PF12253">
    <property type="entry name" value="CAF1A_dimeriz"/>
    <property type="match status" value="1"/>
</dbReference>
<dbReference type="GO" id="GO:0033186">
    <property type="term" value="C:CAF-1 complex"/>
    <property type="evidence" value="ECO:0007669"/>
    <property type="project" value="TreeGrafter"/>
</dbReference>
<name>A0A9Q0D386_9POAL</name>
<keyword evidence="4" id="KW-0539">Nucleus</keyword>
<feature type="region of interest" description="Disordered" evidence="5">
    <location>
        <begin position="498"/>
        <end position="587"/>
    </location>
</feature>
<sequence length="823" mass="93424">MEDPMVIDTVTEKAPQKQLKRKRQSLSLNLLNNKEALILEHHRELEGLFAFYKEVSGLVVNLDNPVNTNSFIAGFLEERAVSFSKLAGEIFQKVKDKEGMSLASVKSSVLLLGQRVMYGTSKADADVLEDESDSCLWCWETRDLKLFPLSVRGVLSTRRLARKKIHERISALTANMSALENSEDVNSQVRALSNLGKVLNLEGIRSLVEKLKEKKSSEMAEKEAKLKEKELIKEMEKNKRNAEKEKSKMDRQIQKEKIKAEKEQKRMQEEAEKEAKRREKEEAELKRQLKKQEEEAEREQKRREKEEAELKKQLILKKQASVMERFLSKSKKHNNEMEHSKNCLLKKEAMDESTQKTEVVLGAATLSMDSAFSIGENLSLDDIWRSHVTGWKKLMSNSKLNRWGFRRKPKTNVVKELKLLGSEILEGMACTKMDTTDQGQEQHYNKILDDMKASISDEVDVQSSHVLTIRTVKKKLLQFDKSYRPAYYGTWSKKSSVIGPRHPFKMDPDLDYEVDSDEEWEEEDPGESLSDCEKDKEEELEEENSKAEEEDTEDSFFVPDGYLSEDEGIESRSQSTEEETADLNTKSDFESEEIKAFFKQQKVLHNLTEQALKKSQPLIISNLNHEKLDLLNQGLTGMDKWEQVCMQALCLRVWPGGAAIDLPVIQGAAVEDGVVAETNGKTVGTPSASVGATILDSDMPEFVQLIQSCPHGLNKVVDLLQQTFTSVSKTQLRNKVREISKFVDNHWEVKKEVLDALGLPATSPEKAGGKPKGIALYFSKRCLPPEGNHINISETVPFSCSKSEVVQDQSNSQQSDIQSQPSI</sequence>
<dbReference type="GO" id="GO:0006334">
    <property type="term" value="P:nucleosome assembly"/>
    <property type="evidence" value="ECO:0007669"/>
    <property type="project" value="TreeGrafter"/>
</dbReference>
<comment type="caution">
    <text evidence="8">The sequence shown here is derived from an EMBL/GenBank/DDBJ whole genome shotgun (WGS) entry which is preliminary data.</text>
</comment>
<evidence type="ECO:0000313" key="9">
    <source>
        <dbReference type="Proteomes" id="UP001151287"/>
    </source>
</evidence>
<dbReference type="InterPro" id="IPR048800">
    <property type="entry name" value="Cac1-like_C"/>
</dbReference>
<keyword evidence="9" id="KW-1185">Reference proteome</keyword>
<dbReference type="EMBL" id="JAMQYH010000001">
    <property type="protein sequence ID" value="KAJ1704628.1"/>
    <property type="molecule type" value="Genomic_DNA"/>
</dbReference>
<evidence type="ECO:0000256" key="3">
    <source>
        <dbReference type="ARBA" id="ARBA00023204"/>
    </source>
</evidence>
<dbReference type="GO" id="GO:0006281">
    <property type="term" value="P:DNA repair"/>
    <property type="evidence" value="ECO:0007669"/>
    <property type="project" value="UniProtKB-KW"/>
</dbReference>
<feature type="domain" description="Chromatin assembly factor 1 subunit Cac1-like C-terminal" evidence="7">
    <location>
        <begin position="699"/>
        <end position="749"/>
    </location>
</feature>
<comment type="subcellular location">
    <subcellularLocation>
        <location evidence="1">Nucleus</location>
    </subcellularLocation>
</comment>
<feature type="compositionally biased region" description="Acidic residues" evidence="5">
    <location>
        <begin position="509"/>
        <end position="526"/>
    </location>
</feature>
<dbReference type="OrthoDB" id="440676at2759"/>
<dbReference type="AlphaFoldDB" id="A0A9Q0D386"/>
<keyword evidence="2" id="KW-0227">DNA damage</keyword>
<reference evidence="8" key="1">
    <citation type="journal article" date="2022" name="Cell">
        <title>Repeat-based holocentromeres influence genome architecture and karyotype evolution.</title>
        <authorList>
            <person name="Hofstatter P.G."/>
            <person name="Thangavel G."/>
            <person name="Lux T."/>
            <person name="Neumann P."/>
            <person name="Vondrak T."/>
            <person name="Novak P."/>
            <person name="Zhang M."/>
            <person name="Costa L."/>
            <person name="Castellani M."/>
            <person name="Scott A."/>
            <person name="Toegelov H."/>
            <person name="Fuchs J."/>
            <person name="Mata-Sucre Y."/>
            <person name="Dias Y."/>
            <person name="Vanzela A.L.L."/>
            <person name="Huettel B."/>
            <person name="Almeida C.C.S."/>
            <person name="Simkova H."/>
            <person name="Souza G."/>
            <person name="Pedrosa-Harand A."/>
            <person name="Macas J."/>
            <person name="Mayer K.F.X."/>
            <person name="Houben A."/>
            <person name="Marques A."/>
        </authorList>
    </citation>
    <scope>NUCLEOTIDE SEQUENCE</scope>
    <source>
        <strain evidence="8">RhyBre1mFocal</strain>
    </source>
</reference>
<evidence type="ECO:0000256" key="4">
    <source>
        <dbReference type="ARBA" id="ARBA00023242"/>
    </source>
</evidence>
<protein>
    <recommendedName>
        <fullName evidence="10">Chromatin assembly factor 1 subunit FAS1</fullName>
    </recommendedName>
</protein>
<keyword evidence="3" id="KW-0234">DNA repair</keyword>